<dbReference type="RefSeq" id="WP_107822648.1">
    <property type="nucleotide sequence ID" value="NZ_OY782574.1"/>
</dbReference>
<dbReference type="AlphaFoldDB" id="A0A2T5C0R9"/>
<keyword evidence="2" id="KW-1185">Reference proteome</keyword>
<organism evidence="1 2">
    <name type="scientific">Mangrovibacterium marinum</name>
    <dbReference type="NCBI Taxonomy" id="1639118"/>
    <lineage>
        <taxon>Bacteria</taxon>
        <taxon>Pseudomonadati</taxon>
        <taxon>Bacteroidota</taxon>
        <taxon>Bacteroidia</taxon>
        <taxon>Marinilabiliales</taxon>
        <taxon>Prolixibacteraceae</taxon>
        <taxon>Mangrovibacterium</taxon>
    </lineage>
</organism>
<dbReference type="OrthoDB" id="9813754at2"/>
<sequence length="283" mass="32896">MSQYYYLVSGLPELSPDDHRVPVSMTELKELLIENLSAADLELIKLFFLKYDNQNLLAYLASSESELNALGNLSGVQLGEIIRENKELERPAVPAMPPYFVPFLQAYLADKQVEQFPELSAEDQLASLYYDYACQCDNPFIANFFRFMLNVKNILIAHQCRISGYDLSQTIVGDNDIARLIRTSNAKDFGLSGELDYLDDVLQIAEEENLLEREMNLDELIWNYLDENSFFHYFSVERVFTYLIKIDMLGRWENMRRQDGQTVFRRVIGGYKKAYRFADEFKV</sequence>
<protein>
    <submittedName>
        <fullName evidence="1">Uncharacterized protein DUF2764</fullName>
    </submittedName>
</protein>
<dbReference type="EMBL" id="QAAD01000010">
    <property type="protein sequence ID" value="PTN08205.1"/>
    <property type="molecule type" value="Genomic_DNA"/>
</dbReference>
<reference evidence="1 2" key="1">
    <citation type="submission" date="2018-04" db="EMBL/GenBank/DDBJ databases">
        <title>Genomic Encyclopedia of Archaeal and Bacterial Type Strains, Phase II (KMG-II): from individual species to whole genera.</title>
        <authorList>
            <person name="Goeker M."/>
        </authorList>
    </citation>
    <scope>NUCLEOTIDE SEQUENCE [LARGE SCALE GENOMIC DNA]</scope>
    <source>
        <strain evidence="1 2">DSM 28823</strain>
    </source>
</reference>
<evidence type="ECO:0000313" key="1">
    <source>
        <dbReference type="EMBL" id="PTN08205.1"/>
    </source>
</evidence>
<evidence type="ECO:0000313" key="2">
    <source>
        <dbReference type="Proteomes" id="UP000243525"/>
    </source>
</evidence>
<dbReference type="InterPro" id="IPR024492">
    <property type="entry name" value="DUF2764"/>
</dbReference>
<dbReference type="Pfam" id="PF10962">
    <property type="entry name" value="DUF2764"/>
    <property type="match status" value="1"/>
</dbReference>
<name>A0A2T5C0R9_9BACT</name>
<proteinExistence type="predicted"/>
<comment type="caution">
    <text evidence="1">The sequence shown here is derived from an EMBL/GenBank/DDBJ whole genome shotgun (WGS) entry which is preliminary data.</text>
</comment>
<dbReference type="Proteomes" id="UP000243525">
    <property type="component" value="Unassembled WGS sequence"/>
</dbReference>
<gene>
    <name evidence="1" type="ORF">C8N47_11091</name>
</gene>
<accession>A0A2T5C0R9</accession>